<evidence type="ECO:0000313" key="6">
    <source>
        <dbReference type="EMBL" id="MEM5343968.1"/>
    </source>
</evidence>
<dbReference type="GO" id="GO:0003700">
    <property type="term" value="F:DNA-binding transcription factor activity"/>
    <property type="evidence" value="ECO:0007669"/>
    <property type="project" value="TreeGrafter"/>
</dbReference>
<sequence length="206" mass="22718">MADVTINGRANQKRRTRKDLLQAASRLMQQGRKPSLEEIAEEAMVSRATAYRHFPSMDALMLEASLDVATPDASKLFGARASDDPVARLTRVDTALHEMILANEAPLRMMLAHSLERAAKGDSGHDVPLRQNRRTALIEAALEPAHDEFKPAAFETLTQALALVIGTEAMVVFKDVLQLDDARARKVKRWAIRALVEAAKRGRADA</sequence>
<dbReference type="EMBL" id="VOQS01000005">
    <property type="protein sequence ID" value="TXC80588.1"/>
    <property type="molecule type" value="Genomic_DNA"/>
</dbReference>
<dbReference type="InterPro" id="IPR050109">
    <property type="entry name" value="HTH-type_TetR-like_transc_reg"/>
</dbReference>
<keyword evidence="2 4" id="KW-0238">DNA-binding</keyword>
<keyword evidence="9" id="KW-1185">Reference proteome</keyword>
<dbReference type="InterPro" id="IPR009057">
    <property type="entry name" value="Homeodomain-like_sf"/>
</dbReference>
<dbReference type="Pfam" id="PF00440">
    <property type="entry name" value="TetR_N"/>
    <property type="match status" value="1"/>
</dbReference>
<evidence type="ECO:0000313" key="9">
    <source>
        <dbReference type="Proteomes" id="UP001481677"/>
    </source>
</evidence>
<evidence type="ECO:0000313" key="7">
    <source>
        <dbReference type="EMBL" id="TXC80588.1"/>
    </source>
</evidence>
<evidence type="ECO:0000256" key="2">
    <source>
        <dbReference type="ARBA" id="ARBA00023125"/>
    </source>
</evidence>
<organism evidence="7 8">
    <name type="scientific">Paraburkholderia azotifigens</name>
    <dbReference type="NCBI Taxonomy" id="2057004"/>
    <lineage>
        <taxon>Bacteria</taxon>
        <taxon>Pseudomonadati</taxon>
        <taxon>Pseudomonadota</taxon>
        <taxon>Betaproteobacteria</taxon>
        <taxon>Burkholderiales</taxon>
        <taxon>Burkholderiaceae</taxon>
        <taxon>Paraburkholderia</taxon>
    </lineage>
</organism>
<comment type="caution">
    <text evidence="7">The sequence shown here is derived from an EMBL/GenBank/DDBJ whole genome shotgun (WGS) entry which is preliminary data.</text>
</comment>
<protein>
    <submittedName>
        <fullName evidence="6">Helix-turn-helix domain-containing protein</fullName>
    </submittedName>
    <submittedName>
        <fullName evidence="7">TetR/AcrR family transcriptional regulator</fullName>
    </submittedName>
</protein>
<dbReference type="PANTHER" id="PTHR30055:SF234">
    <property type="entry name" value="HTH-TYPE TRANSCRIPTIONAL REGULATOR BETI"/>
    <property type="match status" value="1"/>
</dbReference>
<evidence type="ECO:0000256" key="4">
    <source>
        <dbReference type="PROSITE-ProRule" id="PRU00335"/>
    </source>
</evidence>
<dbReference type="Proteomes" id="UP000321776">
    <property type="component" value="Unassembled WGS sequence"/>
</dbReference>
<evidence type="ECO:0000259" key="5">
    <source>
        <dbReference type="PROSITE" id="PS50977"/>
    </source>
</evidence>
<reference evidence="7 8" key="1">
    <citation type="journal article" date="2018" name="Int. J. Syst. Evol. Microbiol.">
        <title>Paraburkholderia azotifigens sp. nov., a nitrogen-fixing bacterium isolated from paddy soil.</title>
        <authorList>
            <person name="Choi G.M."/>
            <person name="Im W.T."/>
        </authorList>
    </citation>
    <scope>NUCLEOTIDE SEQUENCE [LARGE SCALE GENOMIC DNA]</scope>
    <source>
        <strain evidence="7 8">NF 2-5-3</strain>
    </source>
</reference>
<accession>A0A5C6VBK9</accession>
<reference evidence="6 9" key="3">
    <citation type="submission" date="2024-01" db="EMBL/GenBank/DDBJ databases">
        <title>The diversity of rhizobia nodulating Mimosa spp. in eleven states of Brazil covering several biomes is determined by host plant, location, and edaphic factors.</title>
        <authorList>
            <person name="Rouws L."/>
            <person name="Barauna A."/>
            <person name="Beukes C."/>
            <person name="De Faria S.M."/>
            <person name="Gross E."/>
            <person name="Dos Reis Junior F.B."/>
            <person name="Simon M."/>
            <person name="Maluk M."/>
            <person name="Odee D.W."/>
            <person name="Kenicer G."/>
            <person name="Young J.P.W."/>
            <person name="Reis V.M."/>
            <person name="Zilli J."/>
            <person name="James E.K."/>
        </authorList>
    </citation>
    <scope>NUCLEOTIDE SEQUENCE [LARGE SCALE GENOMIC DNA]</scope>
    <source>
        <strain evidence="6 9">JPY530</strain>
    </source>
</reference>
<feature type="DNA-binding region" description="H-T-H motif" evidence="4">
    <location>
        <begin position="35"/>
        <end position="54"/>
    </location>
</feature>
<dbReference type="PROSITE" id="PS50977">
    <property type="entry name" value="HTH_TETR_2"/>
    <property type="match status" value="1"/>
</dbReference>
<evidence type="ECO:0000313" key="8">
    <source>
        <dbReference type="Proteomes" id="UP000321776"/>
    </source>
</evidence>
<dbReference type="EMBL" id="JAZHGA010000029">
    <property type="protein sequence ID" value="MEM5343968.1"/>
    <property type="molecule type" value="Genomic_DNA"/>
</dbReference>
<gene>
    <name evidence="7" type="ORF">FRZ40_40735</name>
    <name evidence="6" type="ORF">V4C56_30645</name>
</gene>
<name>A0A5C6VBK9_9BURK</name>
<evidence type="ECO:0000256" key="3">
    <source>
        <dbReference type="ARBA" id="ARBA00023163"/>
    </source>
</evidence>
<dbReference type="SUPFAM" id="SSF46689">
    <property type="entry name" value="Homeodomain-like"/>
    <property type="match status" value="1"/>
</dbReference>
<proteinExistence type="predicted"/>
<feature type="domain" description="HTH tetR-type" evidence="5">
    <location>
        <begin position="14"/>
        <end position="72"/>
    </location>
</feature>
<keyword evidence="3" id="KW-0804">Transcription</keyword>
<dbReference type="GO" id="GO:0000976">
    <property type="term" value="F:transcription cis-regulatory region binding"/>
    <property type="evidence" value="ECO:0007669"/>
    <property type="project" value="TreeGrafter"/>
</dbReference>
<dbReference type="PANTHER" id="PTHR30055">
    <property type="entry name" value="HTH-TYPE TRANSCRIPTIONAL REGULATOR RUTR"/>
    <property type="match status" value="1"/>
</dbReference>
<dbReference type="InterPro" id="IPR001647">
    <property type="entry name" value="HTH_TetR"/>
</dbReference>
<keyword evidence="1" id="KW-0805">Transcription regulation</keyword>
<dbReference type="Proteomes" id="UP001481677">
    <property type="component" value="Unassembled WGS sequence"/>
</dbReference>
<reference evidence="7" key="2">
    <citation type="submission" date="2019-08" db="EMBL/GenBank/DDBJ databases">
        <authorList>
            <person name="Im W.-T."/>
        </authorList>
    </citation>
    <scope>NUCLEOTIDE SEQUENCE</scope>
    <source>
        <strain evidence="7">NF 2-5-3</strain>
    </source>
</reference>
<dbReference type="Gene3D" id="1.10.357.10">
    <property type="entry name" value="Tetracycline Repressor, domain 2"/>
    <property type="match status" value="1"/>
</dbReference>
<evidence type="ECO:0000256" key="1">
    <source>
        <dbReference type="ARBA" id="ARBA00023015"/>
    </source>
</evidence>
<dbReference type="RefSeq" id="WP_147238064.1">
    <property type="nucleotide sequence ID" value="NZ_JAZHFZ010000031.1"/>
</dbReference>
<dbReference type="AlphaFoldDB" id="A0A5C6VBK9"/>